<dbReference type="OrthoDB" id="5244965at2"/>
<dbReference type="EMBL" id="SHLA01000001">
    <property type="protein sequence ID" value="RZU61895.1"/>
    <property type="molecule type" value="Genomic_DNA"/>
</dbReference>
<dbReference type="Gene3D" id="3.30.1230.10">
    <property type="entry name" value="YlxR-like"/>
    <property type="match status" value="1"/>
</dbReference>
<dbReference type="InterPro" id="IPR007393">
    <property type="entry name" value="YlxR_dom"/>
</dbReference>
<name>A0A4Q8ADZ1_9MICC</name>
<evidence type="ECO:0000313" key="3">
    <source>
        <dbReference type="EMBL" id="RZU61895.1"/>
    </source>
</evidence>
<dbReference type="SUPFAM" id="SSF64376">
    <property type="entry name" value="YlxR-like"/>
    <property type="match status" value="1"/>
</dbReference>
<organism evidence="3 4">
    <name type="scientific">Zhihengliuella halotolerans</name>
    <dbReference type="NCBI Taxonomy" id="370736"/>
    <lineage>
        <taxon>Bacteria</taxon>
        <taxon>Bacillati</taxon>
        <taxon>Actinomycetota</taxon>
        <taxon>Actinomycetes</taxon>
        <taxon>Micrococcales</taxon>
        <taxon>Micrococcaceae</taxon>
        <taxon>Zhihengliuella</taxon>
    </lineage>
</organism>
<dbReference type="PANTHER" id="PTHR34215">
    <property type="entry name" value="BLL0784 PROTEIN"/>
    <property type="match status" value="1"/>
</dbReference>
<dbReference type="Proteomes" id="UP000292685">
    <property type="component" value="Unassembled WGS sequence"/>
</dbReference>
<comment type="caution">
    <text evidence="3">The sequence shown here is derived from an EMBL/GenBank/DDBJ whole genome shotgun (WGS) entry which is preliminary data.</text>
</comment>
<dbReference type="InterPro" id="IPR037465">
    <property type="entry name" value="YlxR"/>
</dbReference>
<feature type="domain" description="YlxR" evidence="2">
    <location>
        <begin position="13"/>
        <end position="84"/>
    </location>
</feature>
<sequence>MERHVSEVEGPQRTCIGCRQVDDQSSLLRWALTQDDDGKSVVPDPRRRKSGRGAWMHPRPECAATVVRKRAFSRAFRAQVRMPADETISAAIDAFTARERADVTVQPESGSEI</sequence>
<evidence type="ECO:0000313" key="4">
    <source>
        <dbReference type="Proteomes" id="UP000292685"/>
    </source>
</evidence>
<gene>
    <name evidence="3" type="ORF">EV380_1477</name>
</gene>
<evidence type="ECO:0000256" key="1">
    <source>
        <dbReference type="SAM" id="MobiDB-lite"/>
    </source>
</evidence>
<keyword evidence="4" id="KW-1185">Reference proteome</keyword>
<reference evidence="3 4" key="1">
    <citation type="submission" date="2019-02" db="EMBL/GenBank/DDBJ databases">
        <title>Sequencing the genomes of 1000 actinobacteria strains.</title>
        <authorList>
            <person name="Klenk H.-P."/>
        </authorList>
    </citation>
    <scope>NUCLEOTIDE SEQUENCE [LARGE SCALE GENOMIC DNA]</scope>
    <source>
        <strain evidence="3 4">DSM 17364</strain>
    </source>
</reference>
<feature type="region of interest" description="Disordered" evidence="1">
    <location>
        <begin position="35"/>
        <end position="57"/>
    </location>
</feature>
<protein>
    <submittedName>
        <fullName evidence="3">Putative RNA-binding protein YlxR (DUF448 family)</fullName>
    </submittedName>
</protein>
<evidence type="ECO:0000259" key="2">
    <source>
        <dbReference type="Pfam" id="PF04296"/>
    </source>
</evidence>
<dbReference type="InterPro" id="IPR035931">
    <property type="entry name" value="YlxR-like_sf"/>
</dbReference>
<accession>A0A4Q8ADZ1</accession>
<dbReference type="PANTHER" id="PTHR34215:SF1">
    <property type="entry name" value="YLXR DOMAIN-CONTAINING PROTEIN"/>
    <property type="match status" value="1"/>
</dbReference>
<proteinExistence type="predicted"/>
<dbReference type="Pfam" id="PF04296">
    <property type="entry name" value="YlxR"/>
    <property type="match status" value="1"/>
</dbReference>
<dbReference type="AlphaFoldDB" id="A0A4Q8ADZ1"/>